<dbReference type="InterPro" id="IPR000008">
    <property type="entry name" value="C2_dom"/>
</dbReference>
<dbReference type="CDD" id="cd00030">
    <property type="entry name" value="C2"/>
    <property type="match status" value="1"/>
</dbReference>
<evidence type="ECO:0000259" key="2">
    <source>
        <dbReference type="PROSITE" id="PS50004"/>
    </source>
</evidence>
<dbReference type="EMBL" id="JAACJO010000016">
    <property type="protein sequence ID" value="KAF5349554.1"/>
    <property type="molecule type" value="Genomic_DNA"/>
</dbReference>
<comment type="caution">
    <text evidence="3">The sequence shown here is derived from an EMBL/GenBank/DDBJ whole genome shotgun (WGS) entry which is preliminary data.</text>
</comment>
<dbReference type="SMART" id="SM00239">
    <property type="entry name" value="C2"/>
    <property type="match status" value="1"/>
</dbReference>
<dbReference type="Gene3D" id="2.60.40.150">
    <property type="entry name" value="C2 domain"/>
    <property type="match status" value="1"/>
</dbReference>
<dbReference type="Proteomes" id="UP000559027">
    <property type="component" value="Unassembled WGS sequence"/>
</dbReference>
<proteinExistence type="predicted"/>
<dbReference type="SUPFAM" id="SSF49562">
    <property type="entry name" value="C2 domain (Calcium/lipid-binding domain, CaLB)"/>
    <property type="match status" value="1"/>
</dbReference>
<dbReference type="OrthoDB" id="73919at2759"/>
<organism evidence="3 4">
    <name type="scientific">Leucocoprinus leucothites</name>
    <dbReference type="NCBI Taxonomy" id="201217"/>
    <lineage>
        <taxon>Eukaryota</taxon>
        <taxon>Fungi</taxon>
        <taxon>Dikarya</taxon>
        <taxon>Basidiomycota</taxon>
        <taxon>Agaricomycotina</taxon>
        <taxon>Agaricomycetes</taxon>
        <taxon>Agaricomycetidae</taxon>
        <taxon>Agaricales</taxon>
        <taxon>Agaricineae</taxon>
        <taxon>Agaricaceae</taxon>
        <taxon>Leucocoprinus</taxon>
    </lineage>
</organism>
<protein>
    <recommendedName>
        <fullName evidence="2">C2 domain-containing protein</fullName>
    </recommendedName>
</protein>
<keyword evidence="4" id="KW-1185">Reference proteome</keyword>
<evidence type="ECO:0000256" key="1">
    <source>
        <dbReference type="SAM" id="MobiDB-lite"/>
    </source>
</evidence>
<name>A0A8H5CY91_9AGAR</name>
<accession>A0A8H5CY91</accession>
<evidence type="ECO:0000313" key="4">
    <source>
        <dbReference type="Proteomes" id="UP000559027"/>
    </source>
</evidence>
<dbReference type="InterPro" id="IPR035892">
    <property type="entry name" value="C2_domain_sf"/>
</dbReference>
<evidence type="ECO:0000313" key="3">
    <source>
        <dbReference type="EMBL" id="KAF5349554.1"/>
    </source>
</evidence>
<sequence>MLCVFLVTILMDNDAGFMFSEFGSTQVLYKLEAVFAVHNPGLSACIPGRMMTSTWAVLFQGLPSHGYFKHAYKWHRLAITPQHITPSESKLFPSARIHYLAMPGGKRNPLSMTRMIETIEDVVQTAKTKAESKVAHATAELSSETKFVDLSIQFIGASGLPKMDVVGTADPYFIAKIDKRTSFVSKVIRNTLSPVWNEPWRVRNVPTSAILHITVMDKDEGAMTDDYIGEFETSISEGAKEAEIIGPMFRRDRGTFWLKIDSTHTRDKDTARQYPYLFDGPIRYSKHFSPTVGLLTNLDQARLYSTWKMYVRGIPLFFGDKHQHWNRNYKAAQNIFQGPTSVAVRSGIQAGHRMLYARTSANGFGIIDKPTDVIEILHGGAGRPGSKNASIQMQHAKRVKPAVYTYIISSDDDSFRFSETGAAFFVDFASKHALHSNCNETVRYSGEFHPRPQGGWQNFSDEIPDEVVEWELVIDNNSGTYAPDKTLLPVLRRLLEYNFPGFTIHAWDREDPRLKESVDACREYSTKYRGVGTDELQPTANEGEETLMHHVSLSAGKKQDENGGDAGQGGETGHGGTGSNASTSSVGPSGGGYSYGQPPHPQYGQPAYSPYHADSSNDNSSGVAPAQPKYQQPPPLAALPRTSSEFILGSVNGAPPPFPEPTQYVPPTTQGQFVPLANASYGYTPMVNPPTDLPNHSHEPPASLRPGSRPASRDYSTLPPRDYSALPPGAAPPATRNHGSIPAGDGSQGHQPPMSGQGAYGGAMMSRFEGYFAFFAQVEFNAFAKSKFRYNSLDVPVQTYLRRVGRSWVGRHRVFKANDRQGYRWERRVGRSYVLFKDDGSQTQVGKYTHSRPNLGPLLNGRQGSLDIVSSCEPILDEIIMTLVYMFVVDSD</sequence>
<feature type="region of interest" description="Disordered" evidence="1">
    <location>
        <begin position="555"/>
        <end position="672"/>
    </location>
</feature>
<feature type="region of interest" description="Disordered" evidence="1">
    <location>
        <begin position="685"/>
        <end position="758"/>
    </location>
</feature>
<dbReference type="PANTHER" id="PTHR47800:SF5">
    <property type="entry name" value="FER-1-LIKE PROTEIN 6"/>
    <property type="match status" value="1"/>
</dbReference>
<dbReference type="GO" id="GO:0010628">
    <property type="term" value="P:positive regulation of gene expression"/>
    <property type="evidence" value="ECO:0007669"/>
    <property type="project" value="TreeGrafter"/>
</dbReference>
<dbReference type="Pfam" id="PF00168">
    <property type="entry name" value="C2"/>
    <property type="match status" value="1"/>
</dbReference>
<dbReference type="Pfam" id="PF20236">
    <property type="entry name" value="DUF6593"/>
    <property type="match status" value="1"/>
</dbReference>
<dbReference type="AlphaFoldDB" id="A0A8H5CY91"/>
<gene>
    <name evidence="3" type="ORF">D9756_008802</name>
</gene>
<feature type="compositionally biased region" description="Gly residues" evidence="1">
    <location>
        <begin position="564"/>
        <end position="578"/>
    </location>
</feature>
<dbReference type="InterPro" id="IPR046528">
    <property type="entry name" value="DUF6593"/>
</dbReference>
<feature type="domain" description="C2" evidence="2">
    <location>
        <begin position="131"/>
        <end position="248"/>
    </location>
</feature>
<dbReference type="PROSITE" id="PS50004">
    <property type="entry name" value="C2"/>
    <property type="match status" value="1"/>
</dbReference>
<dbReference type="PANTHER" id="PTHR47800">
    <property type="entry name" value="C2 DOMAIN-CONTAINING PROTEIN"/>
    <property type="match status" value="1"/>
</dbReference>
<reference evidence="3 4" key="1">
    <citation type="journal article" date="2020" name="ISME J.">
        <title>Uncovering the hidden diversity of litter-decomposition mechanisms in mushroom-forming fungi.</title>
        <authorList>
            <person name="Floudas D."/>
            <person name="Bentzer J."/>
            <person name="Ahren D."/>
            <person name="Johansson T."/>
            <person name="Persson P."/>
            <person name="Tunlid A."/>
        </authorList>
    </citation>
    <scope>NUCLEOTIDE SEQUENCE [LARGE SCALE GENOMIC DNA]</scope>
    <source>
        <strain evidence="3 4">CBS 146.42</strain>
    </source>
</reference>